<sequence length="277" mass="30820">MPKNSHHRPSEKSIHTLGLTSVDNARDLGGYCTTHGQTVKYKKLLRMGKLSAISQEDIQRLRAEDVTLVLDLRTTQEITDFPDIHIPGAQYLSLKILDENAKDESRLMSSQYVNAIDSVQGLVDLIASGRLTDNLYTGILSSTYMQTQYRTFFKQILANADHSTVFHCTGGKDRTGIAAVLLLTALGVDQETCLADFALTNLFYQEKIEAVLAQTKHLTEEPKILAGAAALIGVDPIYMEKLFNESKSQYGSMMNFLVQGIGLTHDDFISLRKNFLE</sequence>
<dbReference type="Proteomes" id="UP000199652">
    <property type="component" value="Unassembled WGS sequence"/>
</dbReference>
<dbReference type="Pfam" id="PF13350">
    <property type="entry name" value="Y_phosphatase3"/>
    <property type="match status" value="1"/>
</dbReference>
<dbReference type="InterPro" id="IPR026893">
    <property type="entry name" value="Tyr/Ser_Pase_IphP-type"/>
</dbReference>
<dbReference type="GO" id="GO:0004721">
    <property type="term" value="F:phosphoprotein phosphatase activity"/>
    <property type="evidence" value="ECO:0007669"/>
    <property type="project" value="InterPro"/>
</dbReference>
<evidence type="ECO:0000313" key="1">
    <source>
        <dbReference type="EMBL" id="SDX92464.1"/>
    </source>
</evidence>
<dbReference type="InterPro" id="IPR016130">
    <property type="entry name" value="Tyr_Pase_AS"/>
</dbReference>
<dbReference type="InterPro" id="IPR029021">
    <property type="entry name" value="Prot-tyrosine_phosphatase-like"/>
</dbReference>
<keyword evidence="2" id="KW-1185">Reference proteome</keyword>
<evidence type="ECO:0000313" key="2">
    <source>
        <dbReference type="Proteomes" id="UP000199652"/>
    </source>
</evidence>
<name>A0A1H3FQN7_EUBBA</name>
<dbReference type="EMBL" id="FNOU01000011">
    <property type="protein sequence ID" value="SDX92464.1"/>
    <property type="molecule type" value="Genomic_DNA"/>
</dbReference>
<dbReference type="SUPFAM" id="SSF52799">
    <property type="entry name" value="(Phosphotyrosine protein) phosphatases II"/>
    <property type="match status" value="1"/>
</dbReference>
<dbReference type="OrthoDB" id="9815473at2"/>
<dbReference type="PROSITE" id="PS00383">
    <property type="entry name" value="TYR_PHOSPHATASE_1"/>
    <property type="match status" value="1"/>
</dbReference>
<gene>
    <name evidence="1" type="ORF">SAMN04488579_11120</name>
</gene>
<dbReference type="Gene3D" id="3.90.190.10">
    <property type="entry name" value="Protein tyrosine phosphatase superfamily"/>
    <property type="match status" value="1"/>
</dbReference>
<reference evidence="2" key="1">
    <citation type="submission" date="2016-10" db="EMBL/GenBank/DDBJ databases">
        <authorList>
            <person name="Varghese N."/>
            <person name="Submissions S."/>
        </authorList>
    </citation>
    <scope>NUCLEOTIDE SEQUENCE [LARGE SCALE GENOMIC DNA]</scope>
    <source>
        <strain evidence="2">VPI 5359</strain>
    </source>
</reference>
<dbReference type="AlphaFoldDB" id="A0A1H3FQN7"/>
<dbReference type="RefSeq" id="WP_090245210.1">
    <property type="nucleotide sequence ID" value="NZ_FNOU01000011.1"/>
</dbReference>
<dbReference type="STRING" id="1528.SAMN04488579_11120"/>
<organism evidence="1 2">
    <name type="scientific">Eubacterium barkeri</name>
    <name type="common">Clostridium barkeri</name>
    <dbReference type="NCBI Taxonomy" id="1528"/>
    <lineage>
        <taxon>Bacteria</taxon>
        <taxon>Bacillati</taxon>
        <taxon>Bacillota</taxon>
        <taxon>Clostridia</taxon>
        <taxon>Eubacteriales</taxon>
        <taxon>Eubacteriaceae</taxon>
        <taxon>Eubacterium</taxon>
    </lineage>
</organism>
<protein>
    <submittedName>
        <fullName evidence="1">Protein-tyrosine phosphatase</fullName>
    </submittedName>
</protein>
<proteinExistence type="predicted"/>
<accession>A0A1H3FQN7</accession>